<accession>A0ABP7CWS8</accession>
<protein>
    <recommendedName>
        <fullName evidence="4">5-formyltetrahydrofolate cyclo-ligase</fullName>
        <ecNumber evidence="4">6.3.3.2</ecNumber>
    </recommendedName>
</protein>
<evidence type="ECO:0000256" key="3">
    <source>
        <dbReference type="ARBA" id="ARBA00022840"/>
    </source>
</evidence>
<dbReference type="InterPro" id="IPR002698">
    <property type="entry name" value="FTHF_cligase"/>
</dbReference>
<dbReference type="EMBL" id="BAABCJ010000001">
    <property type="protein sequence ID" value="GAA3697657.1"/>
    <property type="molecule type" value="Genomic_DNA"/>
</dbReference>
<gene>
    <name evidence="5" type="ORF">GCM10022377_08190</name>
</gene>
<reference evidence="6" key="1">
    <citation type="journal article" date="2019" name="Int. J. Syst. Evol. Microbiol.">
        <title>The Global Catalogue of Microorganisms (GCM) 10K type strain sequencing project: providing services to taxonomists for standard genome sequencing and annotation.</title>
        <authorList>
            <consortium name="The Broad Institute Genomics Platform"/>
            <consortium name="The Broad Institute Genome Sequencing Center for Infectious Disease"/>
            <person name="Wu L."/>
            <person name="Ma J."/>
        </authorList>
    </citation>
    <scope>NUCLEOTIDE SEQUENCE [LARGE SCALE GENOMIC DNA]</scope>
    <source>
        <strain evidence="6">JCM 16961</strain>
    </source>
</reference>
<evidence type="ECO:0000256" key="4">
    <source>
        <dbReference type="RuleBase" id="RU361279"/>
    </source>
</evidence>
<dbReference type="PANTHER" id="PTHR23407">
    <property type="entry name" value="ATPASE INHIBITOR/5-FORMYLTETRAHYDROFOLATE CYCLO-LIGASE"/>
    <property type="match status" value="1"/>
</dbReference>
<sequence>MAHPTTPPASGLHAEALERKAALRRDLRARRRALDPASRERQMTAVADHLRRLVDAAGPRPRVAAYLPVGAEPDVRPVLEEVVRAGGTVVVPVCLPEWQLGWTEWTPETELVRSERAWVHEPSGERRGPEAVAAADLLLIPAQAIDAAGGRLGQGGGYYDRFLQRLHALGGPAPLAVVYEHEVLETGAFPTEPTDQPVDGVVTASGVHRFAL</sequence>
<keyword evidence="3 4" id="KW-0067">ATP-binding</keyword>
<evidence type="ECO:0000313" key="6">
    <source>
        <dbReference type="Proteomes" id="UP001501536"/>
    </source>
</evidence>
<dbReference type="NCBIfam" id="TIGR02727">
    <property type="entry name" value="MTHFS_bact"/>
    <property type="match status" value="1"/>
</dbReference>
<comment type="catalytic activity">
    <reaction evidence="4">
        <text>(6S)-5-formyl-5,6,7,8-tetrahydrofolate + ATP = (6R)-5,10-methenyltetrahydrofolate + ADP + phosphate</text>
        <dbReference type="Rhea" id="RHEA:10488"/>
        <dbReference type="ChEBI" id="CHEBI:30616"/>
        <dbReference type="ChEBI" id="CHEBI:43474"/>
        <dbReference type="ChEBI" id="CHEBI:57455"/>
        <dbReference type="ChEBI" id="CHEBI:57457"/>
        <dbReference type="ChEBI" id="CHEBI:456216"/>
        <dbReference type="EC" id="6.3.3.2"/>
    </reaction>
</comment>
<dbReference type="RefSeq" id="WP_344880353.1">
    <property type="nucleotide sequence ID" value="NZ_BAABCJ010000001.1"/>
</dbReference>
<evidence type="ECO:0000313" key="5">
    <source>
        <dbReference type="EMBL" id="GAA3697657.1"/>
    </source>
</evidence>
<keyword evidence="6" id="KW-1185">Reference proteome</keyword>
<keyword evidence="4" id="KW-0460">Magnesium</keyword>
<dbReference type="SUPFAM" id="SSF100950">
    <property type="entry name" value="NagB/RpiA/CoA transferase-like"/>
    <property type="match status" value="1"/>
</dbReference>
<organism evidence="5 6">
    <name type="scientific">Zhihengliuella alba</name>
    <dbReference type="NCBI Taxonomy" id="547018"/>
    <lineage>
        <taxon>Bacteria</taxon>
        <taxon>Bacillati</taxon>
        <taxon>Actinomycetota</taxon>
        <taxon>Actinomycetes</taxon>
        <taxon>Micrococcales</taxon>
        <taxon>Micrococcaceae</taxon>
        <taxon>Zhihengliuella</taxon>
    </lineage>
</organism>
<dbReference type="PANTHER" id="PTHR23407:SF1">
    <property type="entry name" value="5-FORMYLTETRAHYDROFOLATE CYCLO-LIGASE"/>
    <property type="match status" value="1"/>
</dbReference>
<name>A0ABP7CWS8_9MICC</name>
<evidence type="ECO:0000256" key="2">
    <source>
        <dbReference type="ARBA" id="ARBA00022741"/>
    </source>
</evidence>
<dbReference type="Pfam" id="PF01812">
    <property type="entry name" value="5-FTHF_cyc-lig"/>
    <property type="match status" value="1"/>
</dbReference>
<keyword evidence="2 4" id="KW-0547">Nucleotide-binding</keyword>
<comment type="caution">
    <text evidence="5">The sequence shown here is derived from an EMBL/GenBank/DDBJ whole genome shotgun (WGS) entry which is preliminary data.</text>
</comment>
<dbReference type="Proteomes" id="UP001501536">
    <property type="component" value="Unassembled WGS sequence"/>
</dbReference>
<dbReference type="InterPro" id="IPR037171">
    <property type="entry name" value="NagB/RpiA_transferase-like"/>
</dbReference>
<comment type="cofactor">
    <cofactor evidence="4">
        <name>Mg(2+)</name>
        <dbReference type="ChEBI" id="CHEBI:18420"/>
    </cofactor>
</comment>
<dbReference type="EC" id="6.3.3.2" evidence="4"/>
<evidence type="ECO:0000256" key="1">
    <source>
        <dbReference type="ARBA" id="ARBA00010638"/>
    </source>
</evidence>
<proteinExistence type="inferred from homology"/>
<dbReference type="PIRSF" id="PIRSF006806">
    <property type="entry name" value="FTHF_cligase"/>
    <property type="match status" value="1"/>
</dbReference>
<keyword evidence="4" id="KW-0479">Metal-binding</keyword>
<dbReference type="Gene3D" id="3.40.50.10420">
    <property type="entry name" value="NagB/RpiA/CoA transferase-like"/>
    <property type="match status" value="1"/>
</dbReference>
<dbReference type="InterPro" id="IPR024185">
    <property type="entry name" value="FTHF_cligase-like_sf"/>
</dbReference>
<comment type="similarity">
    <text evidence="1 4">Belongs to the 5-formyltetrahydrofolate cyclo-ligase family.</text>
</comment>